<accession>A0A081QLI5</accession>
<sequence length="50" mass="5298">MCYNTGKNNDGGRRDDNNIFDDFCGGLCAPIADSHTEYSLCGSSAVGGDY</sequence>
<evidence type="ECO:0000313" key="1">
    <source>
        <dbReference type="EMBL" id="KEQ43808.1"/>
    </source>
</evidence>
<dbReference type="AlphaFoldDB" id="A0A081QLI5"/>
<organism evidence="1 2">
    <name type="scientific">Streptococcus mitis</name>
    <dbReference type="NCBI Taxonomy" id="28037"/>
    <lineage>
        <taxon>Bacteria</taxon>
        <taxon>Bacillati</taxon>
        <taxon>Bacillota</taxon>
        <taxon>Bacilli</taxon>
        <taxon>Lactobacillales</taxon>
        <taxon>Streptococcaceae</taxon>
        <taxon>Streptococcus</taxon>
        <taxon>Streptococcus mitis group</taxon>
    </lineage>
</organism>
<name>A0A081QLI5_STRMT</name>
<protein>
    <submittedName>
        <fullName evidence="1">Uncharacterized protein</fullName>
    </submittedName>
</protein>
<gene>
    <name evidence="1" type="ORF">SK608_1961</name>
</gene>
<comment type="caution">
    <text evidence="1">The sequence shown here is derived from an EMBL/GenBank/DDBJ whole genome shotgun (WGS) entry which is preliminary data.</text>
</comment>
<proteinExistence type="predicted"/>
<evidence type="ECO:0000313" key="2">
    <source>
        <dbReference type="Proteomes" id="UP000028022"/>
    </source>
</evidence>
<reference evidence="1 2" key="1">
    <citation type="submission" date="2014-05" db="EMBL/GenBank/DDBJ databases">
        <authorList>
            <person name="Daugherty S.C."/>
            <person name="Tallon L.J."/>
            <person name="Sadzewicz L."/>
            <person name="Kilian M."/>
            <person name="Tettelin H."/>
        </authorList>
    </citation>
    <scope>NUCLEOTIDE SEQUENCE [LARGE SCALE GENOMIC DNA]</scope>
    <source>
        <strain evidence="1 2">SK608</strain>
    </source>
</reference>
<dbReference type="EMBL" id="JPFZ01000014">
    <property type="protein sequence ID" value="KEQ43808.1"/>
    <property type="molecule type" value="Genomic_DNA"/>
</dbReference>
<dbReference type="Proteomes" id="UP000028022">
    <property type="component" value="Unassembled WGS sequence"/>
</dbReference>